<name>A0A1D7W668_BREAU</name>
<feature type="region of interest" description="Disordered" evidence="1">
    <location>
        <begin position="279"/>
        <end position="310"/>
    </location>
</feature>
<dbReference type="AlphaFoldDB" id="A0A1D7W668"/>
<gene>
    <name evidence="2" type="ORF">BLSMQ_2785</name>
</gene>
<evidence type="ECO:0000313" key="3">
    <source>
        <dbReference type="Proteomes" id="UP000094793"/>
    </source>
</evidence>
<reference evidence="3" key="1">
    <citation type="submission" date="2016-09" db="EMBL/GenBank/DDBJ databases">
        <title>Complete Genome Sequence of Brevibacterium linens SMQ-1335.</title>
        <authorList>
            <person name="de Melo A.G."/>
            <person name="Labrie S.J."/>
            <person name="Dumaresq J."/>
            <person name="Roberts R.J."/>
            <person name="Tremblay D.M."/>
            <person name="Moineau S."/>
        </authorList>
    </citation>
    <scope>NUCLEOTIDE SEQUENCE [LARGE SCALE GENOMIC DNA]</scope>
    <source>
        <strain evidence="3">SMQ-1335</strain>
    </source>
</reference>
<accession>A0A1D7W668</accession>
<organism evidence="2 3">
    <name type="scientific">Brevibacterium aurantiacum</name>
    <dbReference type="NCBI Taxonomy" id="273384"/>
    <lineage>
        <taxon>Bacteria</taxon>
        <taxon>Bacillati</taxon>
        <taxon>Actinomycetota</taxon>
        <taxon>Actinomycetes</taxon>
        <taxon>Micrococcales</taxon>
        <taxon>Brevibacteriaceae</taxon>
        <taxon>Brevibacterium</taxon>
    </lineage>
</organism>
<feature type="region of interest" description="Disordered" evidence="1">
    <location>
        <begin position="86"/>
        <end position="127"/>
    </location>
</feature>
<proteinExistence type="predicted"/>
<dbReference type="KEGG" id="blin:BLSMQ_2785"/>
<evidence type="ECO:0000256" key="1">
    <source>
        <dbReference type="SAM" id="MobiDB-lite"/>
    </source>
</evidence>
<sequence length="310" mass="33523">MQAGDMTGVEFGHGDPDTEARIGKYFDDFNEGLDVGAGRPQSYVTTDDLHIVTTDVGFDVQIDRGELDQIELPANTEAADITSAGGSVGAGSFMDGALGNSPSTANPPPAPTTKKQPRPSDPGKLRAARDGGLFAASKQFKAPLFDPEQAARADFLARHGKRRNEAEAAIKSAQGDFETRSGAIATALQSAETSDKDLNTQAGQRYESYVNTVSADLARSQADIDEIDEDTKELKKLGRKDELQAHEKRFVEHTDEFWNEDADRSSGPASVKKILADLKKTRSEHQDNHDRKLDEAVMKESMLAKGLSQA</sequence>
<dbReference type="Proteomes" id="UP000094793">
    <property type="component" value="Chromosome"/>
</dbReference>
<protein>
    <submittedName>
        <fullName evidence="2">Uncharacterized protein</fullName>
    </submittedName>
</protein>
<evidence type="ECO:0000313" key="2">
    <source>
        <dbReference type="EMBL" id="AOP54491.1"/>
    </source>
</evidence>
<dbReference type="EMBL" id="CP017150">
    <property type="protein sequence ID" value="AOP54491.1"/>
    <property type="molecule type" value="Genomic_DNA"/>
</dbReference>
<feature type="compositionally biased region" description="Basic and acidic residues" evidence="1">
    <location>
        <begin position="279"/>
        <end position="298"/>
    </location>
</feature>